<evidence type="ECO:0000313" key="2">
    <source>
        <dbReference type="EMBL" id="ORX75288.1"/>
    </source>
</evidence>
<feature type="region of interest" description="Disordered" evidence="1">
    <location>
        <begin position="1572"/>
        <end position="1596"/>
    </location>
</feature>
<evidence type="ECO:0000313" key="3">
    <source>
        <dbReference type="Proteomes" id="UP000193944"/>
    </source>
</evidence>
<dbReference type="OrthoDB" id="2160612at2759"/>
<feature type="compositionally biased region" description="Low complexity" evidence="1">
    <location>
        <begin position="1295"/>
        <end position="1335"/>
    </location>
</feature>
<dbReference type="EMBL" id="MCFG01000367">
    <property type="protein sequence ID" value="ORX75288.1"/>
    <property type="molecule type" value="Genomic_DNA"/>
</dbReference>
<feature type="compositionally biased region" description="Polar residues" evidence="1">
    <location>
        <begin position="1219"/>
        <end position="1241"/>
    </location>
</feature>
<feature type="compositionally biased region" description="Basic and acidic residues" evidence="1">
    <location>
        <begin position="379"/>
        <end position="398"/>
    </location>
</feature>
<proteinExistence type="predicted"/>
<feature type="compositionally biased region" description="Low complexity" evidence="1">
    <location>
        <begin position="43"/>
        <end position="66"/>
    </location>
</feature>
<keyword evidence="3" id="KW-1185">Reference proteome</keyword>
<feature type="compositionally biased region" description="Low complexity" evidence="1">
    <location>
        <begin position="1662"/>
        <end position="1674"/>
    </location>
</feature>
<accession>A0A1Y1WPR7</accession>
<feature type="compositionally biased region" description="Basic and acidic residues" evidence="1">
    <location>
        <begin position="1166"/>
        <end position="1179"/>
    </location>
</feature>
<feature type="region of interest" description="Disordered" evidence="1">
    <location>
        <begin position="673"/>
        <end position="707"/>
    </location>
</feature>
<comment type="caution">
    <text evidence="2">The sequence shown here is derived from an EMBL/GenBank/DDBJ whole genome shotgun (WGS) entry which is preliminary data.</text>
</comment>
<feature type="region of interest" description="Disordered" evidence="1">
    <location>
        <begin position="31"/>
        <end position="158"/>
    </location>
</feature>
<feature type="compositionally biased region" description="Low complexity" evidence="1">
    <location>
        <begin position="1199"/>
        <end position="1211"/>
    </location>
</feature>
<feature type="compositionally biased region" description="Basic and acidic residues" evidence="1">
    <location>
        <begin position="405"/>
        <end position="419"/>
    </location>
</feature>
<feature type="region of interest" description="Disordered" evidence="1">
    <location>
        <begin position="1657"/>
        <end position="1677"/>
    </location>
</feature>
<feature type="region of interest" description="Disordered" evidence="1">
    <location>
        <begin position="1166"/>
        <end position="1241"/>
    </location>
</feature>
<feature type="compositionally biased region" description="Basic and acidic residues" evidence="1">
    <location>
        <begin position="75"/>
        <end position="92"/>
    </location>
</feature>
<protein>
    <submittedName>
        <fullName evidence="2">Uncharacterized protein</fullName>
    </submittedName>
</protein>
<dbReference type="STRING" id="1754192.A0A1Y1WPR7"/>
<feature type="region of interest" description="Disordered" evidence="1">
    <location>
        <begin position="1290"/>
        <end position="1343"/>
    </location>
</feature>
<feature type="compositionally biased region" description="Low complexity" evidence="1">
    <location>
        <begin position="141"/>
        <end position="156"/>
    </location>
</feature>
<feature type="compositionally biased region" description="Basic residues" evidence="1">
    <location>
        <begin position="116"/>
        <end position="138"/>
    </location>
</feature>
<gene>
    <name evidence="2" type="ORF">BCR32DRAFT_296996</name>
</gene>
<feature type="compositionally biased region" description="Polar residues" evidence="1">
    <location>
        <begin position="945"/>
        <end position="966"/>
    </location>
</feature>
<evidence type="ECO:0000256" key="1">
    <source>
        <dbReference type="SAM" id="MobiDB-lite"/>
    </source>
</evidence>
<sequence length="1722" mass="194210">MNSFKLFNRTNKNVIASNKLNGIEIKENGHKNLQPLNDKKNTKNNTSTPSHQQNITITITNANGNIDNKTPNNSEDNKLNENDDENNKESVINKKNSKQVKESSMDDQNELISKKEKNKKLKKEKKEKRKNKKNKKKKSNNENIEFSSSPKSPFSEGFLLHSTNLSKKNSITGKYTGKQPVRKLKETPKEIDQSEVLVKSYNENTQFQKENQIEIKEKQSRMGYTSDSTPTIVLEKEKHNKNYSTVFWTRPERKESRMISDKFSSLNRENNGIKNEENHENNINITTPTTSTFTSPKDNIFKFNFDNDSILNLPICLGMTTPSSPAFSSITPINAGESCNNSIGIGDLVYTGEISNGEEDLYSFDNSYRLETMFKELSDNEKEKGKGKEKEKEEDKPKSKSKSKSKMENEKENEKENDRINNSNKNIENNAKIEKIDNITEKRTSHLKYLLSEEDQFIQEVATEIKERQIPWEYNANDLIEGKVVPKEYLYKKNNKEKDKSKFSKKKDKKPNGQLSINTKITQSVTSSALSPSTKSNPNSAVSETKKKWNTFKKLFGKKNNNNNSSHNNKKSSMYYRNTTIVDDSLRHHSTNSSGIYDWNELRRRMELEENSTICSENLNAREFAEAIGIPIISSSDEEDDLRFNAENNGSLSANHSLCNNFTSYSSFGHTHHSMKSSGPRLDMSIFIPPDKNEKKNSPSKNNLLNPDMASASINTAYSFASSTTQDYLDKLGNDLKRKVYNDSQSVNNTYEQINIHSKIYDNDSLVVSLNNDRVLESPLENIYNDTSYTHSVPYHKSTNNSLICEHNHDHLNSKPSWSSTNGKGKISMTSMFHNIDNEEEVNDDEVSNISNIEEREISFNNENISIRQSQKEVNENLIQNSQFNNKNRHKYHQSYNKSLGSLEMEKKSYTDLTDGNSNSCSKNNQLEDNFSKVLSKDSLKKPDNNNLKMKSSTNMGKRSPSISSVRSTKTYSSVIKSYKGEDSLVQEYQKGRFTVTKPIYPSNNGHRVFIVTRDEENENGDSITTVSSISSSPGKLALRKRAISQPASFFYKDSDTRSYSSQKIVGSTSLSKYRKSYSDINNNNHNNNNNNSNNNNNNNNSNNNNDIYSTKIYFHHASTPNILEYKKKRKSTVSLDTGLLNNSYNNIYGKFDNDNQEDPISEEYAFPKKETKSEKEKTTSSLHSVDTNKSYSSLYNKASPSPTNSPTASPYTHLYKPKNSNSRFQVTYTPGSSLSPSNKSIRSFQSIESPNINKLNIRLFNDETSSVDTTHMNNTSETISESNGITNHMLINYNNSNNNNSNNNSNNSNNDNNNNNTNTNNSNNSNNSNDNNTNNEDKTGRTPIVNALGLSNMSTGSSGVGPRYLQQSFSISNGNNSLPALSNTKVNSYHGNTKSLSIITSSSNHSVIDSNNNNNNEKITILDSTCYSSPTSRKIHDTTNDYYNFLKYNDSYNSIFLNSSKDNEKSEKENDTILDEMDKTEDSEILKGLDKTNDLSDPSSPSPYYNHLATPMEKPPMIPNSPISYKSISSLNNAIEENNSLASKLPMKGNNNSNESFTIFDKELVVPDDESFHEPNTTTLTRKDSKTSTSNTSMTTPTIKTSILINKRSNVGHYRSPSTSSTTSSRFTVIREGNEIHSPKVTKRISNLHNFTSISYDQEPSSNNAISEEASSSVPTSKLKPSVVVIKKVEEKPDGSGGVVTTTTQSTNIGRFTVTRETIIS</sequence>
<reference evidence="2 3" key="1">
    <citation type="submission" date="2016-08" db="EMBL/GenBank/DDBJ databases">
        <title>A Parts List for Fungal Cellulosomes Revealed by Comparative Genomics.</title>
        <authorList>
            <consortium name="DOE Joint Genome Institute"/>
            <person name="Haitjema C.H."/>
            <person name="Gilmore S.P."/>
            <person name="Henske J.K."/>
            <person name="Solomon K.V."/>
            <person name="De Groot R."/>
            <person name="Kuo A."/>
            <person name="Mondo S.J."/>
            <person name="Salamov A.A."/>
            <person name="Labutti K."/>
            <person name="Zhao Z."/>
            <person name="Chiniquy J."/>
            <person name="Barry K."/>
            <person name="Brewer H.M."/>
            <person name="Purvine S.O."/>
            <person name="Wright A.T."/>
            <person name="Boxma B."/>
            <person name="Van Alen T."/>
            <person name="Hackstein J.H."/>
            <person name="Baker S.E."/>
            <person name="Grigoriev I.V."/>
            <person name="O'Malley M.A."/>
        </authorList>
    </citation>
    <scope>NUCLEOTIDE SEQUENCE [LARGE SCALE GENOMIC DNA]</scope>
    <source>
        <strain evidence="2 3">S4</strain>
    </source>
</reference>
<feature type="compositionally biased region" description="Low complexity" evidence="1">
    <location>
        <begin position="1082"/>
        <end position="1106"/>
    </location>
</feature>
<feature type="region of interest" description="Disordered" evidence="1">
    <location>
        <begin position="1077"/>
        <end position="1108"/>
    </location>
</feature>
<feature type="region of interest" description="Disordered" evidence="1">
    <location>
        <begin position="379"/>
        <end position="426"/>
    </location>
</feature>
<feature type="region of interest" description="Disordered" evidence="1">
    <location>
        <begin position="496"/>
        <end position="544"/>
    </location>
</feature>
<dbReference type="Proteomes" id="UP000193944">
    <property type="component" value="Unassembled WGS sequence"/>
</dbReference>
<organism evidence="2 3">
    <name type="scientific">Anaeromyces robustus</name>
    <dbReference type="NCBI Taxonomy" id="1754192"/>
    <lineage>
        <taxon>Eukaryota</taxon>
        <taxon>Fungi</taxon>
        <taxon>Fungi incertae sedis</taxon>
        <taxon>Chytridiomycota</taxon>
        <taxon>Chytridiomycota incertae sedis</taxon>
        <taxon>Neocallimastigomycetes</taxon>
        <taxon>Neocallimastigales</taxon>
        <taxon>Neocallimastigaceae</taxon>
        <taxon>Anaeromyces</taxon>
    </lineage>
</organism>
<reference evidence="2 3" key="2">
    <citation type="submission" date="2016-08" db="EMBL/GenBank/DDBJ databases">
        <title>Pervasive Adenine N6-methylation of Active Genes in Fungi.</title>
        <authorList>
            <consortium name="DOE Joint Genome Institute"/>
            <person name="Mondo S.J."/>
            <person name="Dannebaum R.O."/>
            <person name="Kuo R.C."/>
            <person name="Labutti K."/>
            <person name="Haridas S."/>
            <person name="Kuo A."/>
            <person name="Salamov A."/>
            <person name="Ahrendt S.R."/>
            <person name="Lipzen A."/>
            <person name="Sullivan W."/>
            <person name="Andreopoulos W.B."/>
            <person name="Clum A."/>
            <person name="Lindquist E."/>
            <person name="Daum C."/>
            <person name="Ramamoorthy G.K."/>
            <person name="Gryganskyi A."/>
            <person name="Culley D."/>
            <person name="Magnuson J.K."/>
            <person name="James T.Y."/>
            <person name="O'Malley M.A."/>
            <person name="Stajich J.E."/>
            <person name="Spatafora J.W."/>
            <person name="Visel A."/>
            <person name="Grigoriev I.V."/>
        </authorList>
    </citation>
    <scope>NUCLEOTIDE SEQUENCE [LARGE SCALE GENOMIC DNA]</scope>
    <source>
        <strain evidence="2 3">S4</strain>
    </source>
</reference>
<name>A0A1Y1WPR7_9FUNG</name>
<feature type="compositionally biased region" description="Polar residues" evidence="1">
    <location>
        <begin position="1183"/>
        <end position="1197"/>
    </location>
</feature>
<feature type="region of interest" description="Disordered" evidence="1">
    <location>
        <begin position="936"/>
        <end position="966"/>
    </location>
</feature>
<feature type="compositionally biased region" description="Polar residues" evidence="1">
    <location>
        <begin position="513"/>
        <end position="543"/>
    </location>
</feature>